<evidence type="ECO:0000313" key="8">
    <source>
        <dbReference type="EMBL" id="NKY98473.1"/>
    </source>
</evidence>
<sequence>MAGRRRSRPLVRPLAVPRLGLLTVRSFLRSPLPAAALAALLLIPLLYSGMYLWSFWDPFGRMERLPVALVNEDEPVEVAGREVDAGGELTDTLLERGDLDWHPVDAREAARGVADGTYYVSLTIPSDFSADLTSPSRDRESPSPATLEAHYNDSNSFIVRQLAGSAFREIQEAAAASAINGYLDQIFLGFNEIHDRTEEAAEGADELSGGADEAEGGSSELSGGVGEAHAGAGELSGGLDQLYAGSQELASGAATASEEVSAQVEKLDALADEWLPQLEEDIPSLQEHAQNAAEVTGALSAALEELPEVDTAALEEVDGRLASYLEEHPELETSDPDLYTLLCDLQEAVGTARSAAGFVQDNRDAITGTAEDAAALSAEAAALSEDLPAMVERAEDARDRADELDEGLAELAEGSAQLRDGLAESADGAGDLDEGLGELSGGADELHSGLEELASGSDELAEGLDEGTEQVPTYSEQGRDDASSTMSRPVRLDSAVSNEAPDYGTGFTPFFVPLSLWVGAMVVFMVLPALSSRALASSAPSWRVALAGRITPLVLGVGQVLVMMVALHLLLGLEAGNWPLLIAFLVLTAAAFAATVQYLNVAFGAAGRVVALALLVLQLTSAGGTYPIETSPAFFQAVGPFLPLHWGVTALRHMIGGGDPDLVRAAFGVMALWLVVPLLLTWWTVERKRVWTMGALHPTLKL</sequence>
<proteinExistence type="predicted"/>
<dbReference type="Proteomes" id="UP000553209">
    <property type="component" value="Unassembled WGS sequence"/>
</dbReference>
<dbReference type="InterPro" id="IPR013525">
    <property type="entry name" value="ABC2_TM"/>
</dbReference>
<dbReference type="RefSeq" id="WP_061078132.1">
    <property type="nucleotide sequence ID" value="NZ_JAAXPG010000010.1"/>
</dbReference>
<comment type="subcellular location">
    <subcellularLocation>
        <location evidence="1">Membrane</location>
        <topology evidence="1">Multi-pass membrane protein</topology>
    </subcellularLocation>
</comment>
<feature type="transmembrane region" description="Helical" evidence="6">
    <location>
        <begin position="577"/>
        <end position="594"/>
    </location>
</feature>
<feature type="transmembrane region" description="Helical" evidence="6">
    <location>
        <begin position="663"/>
        <end position="683"/>
    </location>
</feature>
<feature type="region of interest" description="Disordered" evidence="5">
    <location>
        <begin position="198"/>
        <end position="233"/>
    </location>
</feature>
<feature type="transmembrane region" description="Helical" evidence="6">
    <location>
        <begin position="550"/>
        <end position="571"/>
    </location>
</feature>
<dbReference type="PANTHER" id="PTHR43077">
    <property type="entry name" value="TRANSPORT PERMEASE YVFS-RELATED"/>
    <property type="match status" value="1"/>
</dbReference>
<feature type="region of interest" description="Disordered" evidence="5">
    <location>
        <begin position="459"/>
        <end position="489"/>
    </location>
</feature>
<dbReference type="GO" id="GO:0016020">
    <property type="term" value="C:membrane"/>
    <property type="evidence" value="ECO:0007669"/>
    <property type="project" value="UniProtKB-SubCell"/>
</dbReference>
<gene>
    <name evidence="8" type="ORF">HGB44_12520</name>
</gene>
<feature type="compositionally biased region" description="Acidic residues" evidence="5">
    <location>
        <begin position="459"/>
        <end position="468"/>
    </location>
</feature>
<dbReference type="SUPFAM" id="SSF58104">
    <property type="entry name" value="Methyl-accepting chemotaxis protein (MCP) signaling domain"/>
    <property type="match status" value="1"/>
</dbReference>
<dbReference type="Gene3D" id="1.10.287.950">
    <property type="entry name" value="Methyl-accepting chemotaxis protein"/>
    <property type="match status" value="2"/>
</dbReference>
<dbReference type="Pfam" id="PF12698">
    <property type="entry name" value="ABC2_membrane_3"/>
    <property type="match status" value="2"/>
</dbReference>
<protein>
    <submittedName>
        <fullName evidence="8">YhgE/Pip domain-containing protein</fullName>
    </submittedName>
</protein>
<dbReference type="PANTHER" id="PTHR43077:SF5">
    <property type="entry name" value="PHAGE INFECTION PROTEIN"/>
    <property type="match status" value="1"/>
</dbReference>
<feature type="domain" description="ABC-2 type transporter transmembrane" evidence="7">
    <location>
        <begin position="484"/>
        <end position="682"/>
    </location>
</feature>
<dbReference type="GO" id="GO:0140359">
    <property type="term" value="F:ABC-type transporter activity"/>
    <property type="evidence" value="ECO:0007669"/>
    <property type="project" value="InterPro"/>
</dbReference>
<evidence type="ECO:0000259" key="7">
    <source>
        <dbReference type="Pfam" id="PF12698"/>
    </source>
</evidence>
<evidence type="ECO:0000256" key="2">
    <source>
        <dbReference type="ARBA" id="ARBA00022692"/>
    </source>
</evidence>
<feature type="domain" description="ABC-2 type transporter transmembrane" evidence="7">
    <location>
        <begin position="40"/>
        <end position="180"/>
    </location>
</feature>
<reference evidence="8 9" key="1">
    <citation type="submission" date="2020-04" db="EMBL/GenBank/DDBJ databases">
        <title>MicrobeNet Type strains.</title>
        <authorList>
            <person name="Nicholson A.C."/>
        </authorList>
    </citation>
    <scope>NUCLEOTIDE SEQUENCE [LARGE SCALE GENOMIC DNA]</scope>
    <source>
        <strain evidence="8 9">ATCC 23612</strain>
    </source>
</reference>
<accession>A0A7X6MEW9</accession>
<dbReference type="NCBIfam" id="TIGR03057">
    <property type="entry name" value="xxxLxxG_by_4"/>
    <property type="match status" value="2"/>
</dbReference>
<dbReference type="EMBL" id="JAAXPG010000010">
    <property type="protein sequence ID" value="NKY98473.1"/>
    <property type="molecule type" value="Genomic_DNA"/>
</dbReference>
<name>A0A7X6MEW9_9ACTN</name>
<evidence type="ECO:0000256" key="6">
    <source>
        <dbReference type="SAM" id="Phobius"/>
    </source>
</evidence>
<dbReference type="NCBIfam" id="TIGR03061">
    <property type="entry name" value="pip_yhgE_Nterm"/>
    <property type="match status" value="1"/>
</dbReference>
<feature type="transmembrane region" description="Helical" evidence="6">
    <location>
        <begin position="34"/>
        <end position="56"/>
    </location>
</feature>
<dbReference type="InterPro" id="IPR017501">
    <property type="entry name" value="Phage_infect_YhgE_C"/>
</dbReference>
<evidence type="ECO:0000256" key="1">
    <source>
        <dbReference type="ARBA" id="ARBA00004141"/>
    </source>
</evidence>
<feature type="compositionally biased region" description="Low complexity" evidence="5">
    <location>
        <begin position="206"/>
        <end position="233"/>
    </location>
</feature>
<dbReference type="NCBIfam" id="TIGR03062">
    <property type="entry name" value="pip_yhgE_Cterm"/>
    <property type="match status" value="1"/>
</dbReference>
<evidence type="ECO:0000313" key="9">
    <source>
        <dbReference type="Proteomes" id="UP000553209"/>
    </source>
</evidence>
<dbReference type="InterPro" id="IPR051328">
    <property type="entry name" value="T7SS_ABC-Transporter"/>
</dbReference>
<organism evidence="8 9">
    <name type="scientific">Nocardiopsis alborubida</name>
    <dbReference type="NCBI Taxonomy" id="146802"/>
    <lineage>
        <taxon>Bacteria</taxon>
        <taxon>Bacillati</taxon>
        <taxon>Actinomycetota</taxon>
        <taxon>Actinomycetes</taxon>
        <taxon>Streptosporangiales</taxon>
        <taxon>Nocardiopsidaceae</taxon>
        <taxon>Nocardiopsis</taxon>
    </lineage>
</organism>
<evidence type="ECO:0000256" key="4">
    <source>
        <dbReference type="ARBA" id="ARBA00023136"/>
    </source>
</evidence>
<keyword evidence="4 6" id="KW-0472">Membrane</keyword>
<dbReference type="InterPro" id="IPR017500">
    <property type="entry name" value="Phage_infect_YhgE_N"/>
</dbReference>
<dbReference type="AlphaFoldDB" id="A0A7X6MEW9"/>
<feature type="transmembrane region" description="Helical" evidence="6">
    <location>
        <begin position="510"/>
        <end position="530"/>
    </location>
</feature>
<comment type="caution">
    <text evidence="8">The sequence shown here is derived from an EMBL/GenBank/DDBJ whole genome shotgun (WGS) entry which is preliminary data.</text>
</comment>
<evidence type="ECO:0000256" key="3">
    <source>
        <dbReference type="ARBA" id="ARBA00022989"/>
    </source>
</evidence>
<evidence type="ECO:0000256" key="5">
    <source>
        <dbReference type="SAM" id="MobiDB-lite"/>
    </source>
</evidence>
<dbReference type="InterPro" id="IPR023908">
    <property type="entry name" value="xxxLxxG_rpt"/>
</dbReference>
<keyword evidence="2 6" id="KW-0812">Transmembrane</keyword>
<feature type="transmembrane region" description="Helical" evidence="6">
    <location>
        <begin position="601"/>
        <end position="621"/>
    </location>
</feature>
<keyword evidence="3 6" id="KW-1133">Transmembrane helix</keyword>
<keyword evidence="9" id="KW-1185">Reference proteome</keyword>